<dbReference type="HOGENOM" id="CLU_022256_0_0_1"/>
<gene>
    <name evidence="8" type="ORF">A1O3_08033</name>
</gene>
<evidence type="ECO:0000259" key="7">
    <source>
        <dbReference type="Pfam" id="PF00296"/>
    </source>
</evidence>
<dbReference type="GeneID" id="19172124"/>
<protein>
    <recommendedName>
        <fullName evidence="7">Luciferase-like domain-containing protein</fullName>
    </recommendedName>
</protein>
<dbReference type="PANTHER" id="PTHR30011:SF16">
    <property type="entry name" value="C2H2 FINGER DOMAIN TRANSCRIPTION FACTOR (EUROFUNG)-RELATED"/>
    <property type="match status" value="1"/>
</dbReference>
<dbReference type="RefSeq" id="XP_007736324.1">
    <property type="nucleotide sequence ID" value="XM_007738134.1"/>
</dbReference>
<dbReference type="InterPro" id="IPR011251">
    <property type="entry name" value="Luciferase-like_dom"/>
</dbReference>
<dbReference type="Gene3D" id="3.20.20.30">
    <property type="entry name" value="Luciferase-like domain"/>
    <property type="match status" value="1"/>
</dbReference>
<proteinExistence type="inferred from homology"/>
<dbReference type="PANTHER" id="PTHR30011">
    <property type="entry name" value="ALKANESULFONATE MONOOXYGENASE-RELATED"/>
    <property type="match status" value="1"/>
</dbReference>
<dbReference type="Pfam" id="PF00296">
    <property type="entry name" value="Bac_luciferase"/>
    <property type="match status" value="1"/>
</dbReference>
<evidence type="ECO:0000256" key="5">
    <source>
        <dbReference type="ARBA" id="ARBA00033748"/>
    </source>
</evidence>
<evidence type="ECO:0000256" key="1">
    <source>
        <dbReference type="ARBA" id="ARBA00022630"/>
    </source>
</evidence>
<dbReference type="STRING" id="1182542.W9XQY5"/>
<keyword evidence="1" id="KW-0285">Flavoprotein</keyword>
<keyword evidence="2" id="KW-0288">FMN</keyword>
<keyword evidence="4" id="KW-0503">Monooxygenase</keyword>
<organism evidence="8 9">
    <name type="scientific">Capronia epimyces CBS 606.96</name>
    <dbReference type="NCBI Taxonomy" id="1182542"/>
    <lineage>
        <taxon>Eukaryota</taxon>
        <taxon>Fungi</taxon>
        <taxon>Dikarya</taxon>
        <taxon>Ascomycota</taxon>
        <taxon>Pezizomycotina</taxon>
        <taxon>Eurotiomycetes</taxon>
        <taxon>Chaetothyriomycetidae</taxon>
        <taxon>Chaetothyriales</taxon>
        <taxon>Herpotrichiellaceae</taxon>
        <taxon>Capronia</taxon>
    </lineage>
</organism>
<dbReference type="AlphaFoldDB" id="W9XQY5"/>
<comment type="similarity">
    <text evidence="5">Belongs to the NtaA/SnaA/DszA monooxygenase family.</text>
</comment>
<evidence type="ECO:0000256" key="4">
    <source>
        <dbReference type="ARBA" id="ARBA00023033"/>
    </source>
</evidence>
<comment type="caution">
    <text evidence="8">The sequence shown here is derived from an EMBL/GenBank/DDBJ whole genome shotgun (WGS) entry which is preliminary data.</text>
</comment>
<dbReference type="Proteomes" id="UP000019478">
    <property type="component" value="Unassembled WGS sequence"/>
</dbReference>
<evidence type="ECO:0000256" key="3">
    <source>
        <dbReference type="ARBA" id="ARBA00023002"/>
    </source>
</evidence>
<dbReference type="EMBL" id="AMGY01000007">
    <property type="protein sequence ID" value="EXJ79750.1"/>
    <property type="molecule type" value="Genomic_DNA"/>
</dbReference>
<keyword evidence="3" id="KW-0560">Oxidoreductase</keyword>
<dbReference type="OrthoDB" id="5561043at2759"/>
<dbReference type="GO" id="GO:0004497">
    <property type="term" value="F:monooxygenase activity"/>
    <property type="evidence" value="ECO:0007669"/>
    <property type="project" value="UniProtKB-KW"/>
</dbReference>
<keyword evidence="9" id="KW-1185">Reference proteome</keyword>
<accession>W9XQY5</accession>
<feature type="domain" description="Luciferase-like" evidence="7">
    <location>
        <begin position="23"/>
        <end position="410"/>
    </location>
</feature>
<dbReference type="GO" id="GO:0016705">
    <property type="term" value="F:oxidoreductase activity, acting on paired donors, with incorporation or reduction of molecular oxygen"/>
    <property type="evidence" value="ECO:0007669"/>
    <property type="project" value="InterPro"/>
</dbReference>
<evidence type="ECO:0000313" key="9">
    <source>
        <dbReference type="Proteomes" id="UP000019478"/>
    </source>
</evidence>
<dbReference type="InterPro" id="IPR051260">
    <property type="entry name" value="Diverse_substr_monoxygenases"/>
</dbReference>
<dbReference type="SUPFAM" id="SSF51679">
    <property type="entry name" value="Bacterial luciferase-like"/>
    <property type="match status" value="1"/>
</dbReference>
<evidence type="ECO:0000256" key="2">
    <source>
        <dbReference type="ARBA" id="ARBA00022643"/>
    </source>
</evidence>
<reference evidence="8 9" key="1">
    <citation type="submission" date="2013-03" db="EMBL/GenBank/DDBJ databases">
        <title>The Genome Sequence of Capronia epimyces CBS 606.96.</title>
        <authorList>
            <consortium name="The Broad Institute Genomics Platform"/>
            <person name="Cuomo C."/>
            <person name="de Hoog S."/>
            <person name="Gorbushina A."/>
            <person name="Walker B."/>
            <person name="Young S.K."/>
            <person name="Zeng Q."/>
            <person name="Gargeya S."/>
            <person name="Fitzgerald M."/>
            <person name="Haas B."/>
            <person name="Abouelleil A."/>
            <person name="Allen A.W."/>
            <person name="Alvarado L."/>
            <person name="Arachchi H.M."/>
            <person name="Berlin A.M."/>
            <person name="Chapman S.B."/>
            <person name="Gainer-Dewar J."/>
            <person name="Goldberg J."/>
            <person name="Griggs A."/>
            <person name="Gujja S."/>
            <person name="Hansen M."/>
            <person name="Howarth C."/>
            <person name="Imamovic A."/>
            <person name="Ireland A."/>
            <person name="Larimer J."/>
            <person name="McCowan C."/>
            <person name="Murphy C."/>
            <person name="Pearson M."/>
            <person name="Poon T.W."/>
            <person name="Priest M."/>
            <person name="Roberts A."/>
            <person name="Saif S."/>
            <person name="Shea T."/>
            <person name="Sisk P."/>
            <person name="Sykes S."/>
            <person name="Wortman J."/>
            <person name="Nusbaum C."/>
            <person name="Birren B."/>
        </authorList>
    </citation>
    <scope>NUCLEOTIDE SEQUENCE [LARGE SCALE GENOMIC DNA]</scope>
    <source>
        <strain evidence="8 9">CBS 606.96</strain>
    </source>
</reference>
<evidence type="ECO:0000256" key="6">
    <source>
        <dbReference type="SAM" id="MobiDB-lite"/>
    </source>
</evidence>
<evidence type="ECO:0000313" key="8">
    <source>
        <dbReference type="EMBL" id="EXJ79750.1"/>
    </source>
</evidence>
<feature type="region of interest" description="Disordered" evidence="6">
    <location>
        <begin position="456"/>
        <end position="478"/>
    </location>
</feature>
<sequence>MATPAPPPPTKTKKPWILNAFTMFTPGHVSPGLWKHPQDRGGLNFTDLKYWIDLAKLLERGKFHGLFLADHLGIYDVYKGPANRDPALRSGAQFPLGDPILLVSAMASVTTSLAFAITLSTTYESSPFAVARKFSTLDHLTQGRIGWNVVTSFLDSAARAYGLDHQIPHAERYARADEFLELTYKLWEGTWRDGAVVKDPVSGVYSDPQHVRAITHQGKYFQSYATNQLPPSKQRTPLIFQAGASKDGSIFAAKHAEVMFVPGLEPDKTRKVVDTVRARLREVGRAPDSVKFVAGITVIVAETDEQAQAKYAEQLSYADPEGMAALFGGWTDTDLSQFDDDEDFTFQTVGGVHSFVETWSKTIPNSGGIKWTKRRVLQELALGGAHPRAIGSPATVADILQRWVDEAGVDGFNFVHTVSPGTFEDLIEFVWPELKARGVIWDDYAAPGPAGSARENYFQDGLGPKLRPDHPGKQHVWE</sequence>
<dbReference type="eggNOG" id="ENOG502T7IT">
    <property type="taxonomic scope" value="Eukaryota"/>
</dbReference>
<dbReference type="PIRSF" id="PIRSF000337">
    <property type="entry name" value="NTA_MOA"/>
    <property type="match status" value="1"/>
</dbReference>
<dbReference type="NCBIfam" id="TIGR03860">
    <property type="entry name" value="FMN_nitrolo"/>
    <property type="match status" value="1"/>
</dbReference>
<name>W9XQY5_9EURO</name>
<dbReference type="InterPro" id="IPR016215">
    <property type="entry name" value="NTA_MOA"/>
</dbReference>
<dbReference type="InterPro" id="IPR036661">
    <property type="entry name" value="Luciferase-like_sf"/>
</dbReference>
<feature type="compositionally biased region" description="Basic and acidic residues" evidence="6">
    <location>
        <begin position="466"/>
        <end position="478"/>
    </location>
</feature>